<dbReference type="PANTHER" id="PTHR20961:SF5">
    <property type="entry name" value="GLYCOSYLTRANSFERASE-RELATED"/>
    <property type="match status" value="1"/>
</dbReference>
<keyword evidence="2" id="KW-0328">Glycosyltransferase</keyword>
<evidence type="ECO:0000259" key="6">
    <source>
        <dbReference type="Pfam" id="PF14629"/>
    </source>
</evidence>
<dbReference type="Gramene" id="RZC61356">
    <property type="protein sequence ID" value="RZC61356"/>
    <property type="gene ID" value="C5167_023122"/>
</dbReference>
<dbReference type="Gene3D" id="3.40.50.300">
    <property type="entry name" value="P-loop containing nucleotide triphosphate hydrolases"/>
    <property type="match status" value="1"/>
</dbReference>
<dbReference type="InterPro" id="IPR049625">
    <property type="entry name" value="Glyco_transf_61_cat"/>
</dbReference>
<dbReference type="InterPro" id="IPR027417">
    <property type="entry name" value="P-loop_NTPase"/>
</dbReference>
<evidence type="ECO:0000256" key="4">
    <source>
        <dbReference type="ARBA" id="ARBA00023180"/>
    </source>
</evidence>
<evidence type="ECO:0000313" key="7">
    <source>
        <dbReference type="EMBL" id="RZC61356.1"/>
    </source>
</evidence>
<dbReference type="SUPFAM" id="SSF52540">
    <property type="entry name" value="P-loop containing nucleoside triphosphate hydrolases"/>
    <property type="match status" value="1"/>
</dbReference>
<evidence type="ECO:0000256" key="1">
    <source>
        <dbReference type="ARBA" id="ARBA00004323"/>
    </source>
</evidence>
<organism evidence="7 8">
    <name type="scientific">Papaver somniferum</name>
    <name type="common">Opium poppy</name>
    <dbReference type="NCBI Taxonomy" id="3469"/>
    <lineage>
        <taxon>Eukaryota</taxon>
        <taxon>Viridiplantae</taxon>
        <taxon>Streptophyta</taxon>
        <taxon>Embryophyta</taxon>
        <taxon>Tracheophyta</taxon>
        <taxon>Spermatophyta</taxon>
        <taxon>Magnoliopsida</taxon>
        <taxon>Ranunculales</taxon>
        <taxon>Papaveraceae</taxon>
        <taxon>Papaveroideae</taxon>
        <taxon>Papaver</taxon>
    </lineage>
</organism>
<feature type="domain" description="Origin recognition complex subunit 4 C-terminal" evidence="6">
    <location>
        <begin position="187"/>
        <end position="344"/>
    </location>
</feature>
<keyword evidence="4" id="KW-0325">Glycoprotein</keyword>
<evidence type="ECO:0000256" key="3">
    <source>
        <dbReference type="ARBA" id="ARBA00022679"/>
    </source>
</evidence>
<dbReference type="PANTHER" id="PTHR20961">
    <property type="entry name" value="GLYCOSYLTRANSFERASE"/>
    <property type="match status" value="1"/>
</dbReference>
<proteinExistence type="predicted"/>
<evidence type="ECO:0000259" key="5">
    <source>
        <dbReference type="Pfam" id="PF04577"/>
    </source>
</evidence>
<dbReference type="InterPro" id="IPR007657">
    <property type="entry name" value="Glycosyltransferase_61"/>
</dbReference>
<dbReference type="OMA" id="ANYWISK"/>
<dbReference type="Pfam" id="PF04577">
    <property type="entry name" value="Glyco_transf_61"/>
    <property type="match status" value="2"/>
</dbReference>
<feature type="domain" description="Glycosyltransferase 61 catalytic" evidence="5">
    <location>
        <begin position="361"/>
        <end position="449"/>
    </location>
</feature>
<dbReference type="EMBL" id="CM010719">
    <property type="protein sequence ID" value="RZC61356.1"/>
    <property type="molecule type" value="Genomic_DNA"/>
</dbReference>
<gene>
    <name evidence="7" type="ORF">C5167_023122</name>
</gene>
<dbReference type="GO" id="GO:0000139">
    <property type="term" value="C:Golgi membrane"/>
    <property type="evidence" value="ECO:0007669"/>
    <property type="project" value="UniProtKB-SubCell"/>
</dbReference>
<keyword evidence="3" id="KW-0808">Transferase</keyword>
<name>A0A4Y7JLB0_PAPSO</name>
<dbReference type="GO" id="GO:0016763">
    <property type="term" value="F:pentosyltransferase activity"/>
    <property type="evidence" value="ECO:0007669"/>
    <property type="project" value="UniProtKB-ARBA"/>
</dbReference>
<evidence type="ECO:0000313" key="8">
    <source>
        <dbReference type="Proteomes" id="UP000316621"/>
    </source>
</evidence>
<dbReference type="AlphaFoldDB" id="A0A4Y7JLB0"/>
<dbReference type="Pfam" id="PF14629">
    <property type="entry name" value="ORC4_C"/>
    <property type="match status" value="1"/>
</dbReference>
<dbReference type="InterPro" id="IPR032705">
    <property type="entry name" value="ORC4_C"/>
</dbReference>
<protein>
    <submittedName>
        <fullName evidence="7">Uncharacterized protein</fullName>
    </submittedName>
</protein>
<reference evidence="7 8" key="1">
    <citation type="journal article" date="2018" name="Science">
        <title>The opium poppy genome and morphinan production.</title>
        <authorList>
            <person name="Guo L."/>
            <person name="Winzer T."/>
            <person name="Yang X."/>
            <person name="Li Y."/>
            <person name="Ning Z."/>
            <person name="He Z."/>
            <person name="Teodor R."/>
            <person name="Lu Y."/>
            <person name="Bowser T.A."/>
            <person name="Graham I.A."/>
            <person name="Ye K."/>
        </authorList>
    </citation>
    <scope>NUCLEOTIDE SEQUENCE [LARGE SCALE GENOMIC DNA]</scope>
    <source>
        <strain evidence="8">cv. HN1</strain>
        <tissue evidence="7">Leaves</tissue>
    </source>
</reference>
<comment type="subcellular location">
    <subcellularLocation>
        <location evidence="1">Golgi apparatus membrane</location>
        <topology evidence="1">Single-pass type II membrane protein</topology>
    </subcellularLocation>
</comment>
<evidence type="ECO:0000256" key="2">
    <source>
        <dbReference type="ARBA" id="ARBA00022676"/>
    </source>
</evidence>
<dbReference type="Proteomes" id="UP000316621">
    <property type="component" value="Chromosome 5"/>
</dbReference>
<feature type="domain" description="Glycosyltransferase 61 catalytic" evidence="5">
    <location>
        <begin position="695"/>
        <end position="888"/>
    </location>
</feature>
<sequence>METSKAAEEALILLRSRICNPNFVFSALSDKPDSNYSKLKFLLSSSVTESCNNSVLLLGPRGCGKIPVLELVLQDLQSEHPETISVVRLSGILHSDDNYALKEIARQLCLEHDLEFSKMASSDDNSQFMIAMLQKCGLDHRTLIFVLDEFDLFTQGKQRLLYCLLDAMQSVMSQAVVVGSSCRLCILGDQRFKAILTKLSDADSSVNNLLSFLFRSICNMDLKESRFLSIKNFETASKSIHQQPKLESLQDCSILEHYIMVCMKRLETKEQNSYNFNSVMKEYKDIHDAFPIYVTYYERDRCLMAFEHLEQRGLISFEDVRGQNPSVQFRSVKLLVSSHQLQESLKANSSSIPIFVLSMKIRENLTTSKNQQQQPRLLLVSRKKTRKIINKDEVVTMAKSLGYEVTVAEPGSGMDCSRVAQVVSTCDVMLGVHGAGLTNIVFLPTNAILIQIVPLGGLETVCRNYFGEPAKDMKWRYLEYKLSVKESSLIEQYPPDHVVFKDPLSFSKLGWSPEVANEETKPEIRILSKTESTELKVPDRNIIQQKIRTLPDNAPKQDIKAADNKLKQEIKVSINSTEIKLEAKFSNTEMKPPVCDVSDSMTDFCDISGDVRIHGKSSSVLFSTSSQNATYTRNESWKVKPYPRKADPEAMSSVSQFSVKSFINNNDKEVPECNFSHNVPAIIFSTAGYSWNHFHAYTDVLIPLFLTSHKFNQEVQFLITSSSQYWIHKYEEIFKHLSRYPIIDIDNEDNVHCYKRVIVGLKVHKEFDIDPTKSPKGYSMTDFTRFIRNAYAINTKSSAIKIKRNRKSKNQQLRPRLLLVSRKRSRKITNEDELVDMARSLGYEVIVSEPRTGMNYSRFAEVVSTCDVMLGVHGAGLTNIVFLPVNAILIQIVPLGGLEGACRTDFGEPAKDMKLRYLEYKISEKESSLIQQYPLDHAVLRDPRSITKQADDSRSEYSSKFIWSTTRYLPEDLASMNRKRSVIALSVYLAIALLTSFTVISKPSYLTTSHPILNYNAGLRMLSIDEDTSSNSLQRLSMAVVTVTDTDEIKGEAEGARNVDNRMIQEIKLTPVCDVLDPRFDICEIDGHIRIHGKSSFVLYNTLLSAEGISSTGNESWRIKPYARKSDNSAMKVVNEILVKPLLKNDLNQPNCTTYHNVPAVIFSVGGYAGNHYHAYTDVLVPLFLTSHQFNQQVQFLVTDFSPYWISKYKPILNHLSKYPVVDIDKENDVHG</sequence>
<dbReference type="STRING" id="3469.A0A4Y7JLB0"/>
<accession>A0A4Y7JLB0</accession>
<keyword evidence="8" id="KW-1185">Reference proteome</keyword>